<dbReference type="EMBL" id="VSSQ01079612">
    <property type="protein sequence ID" value="MPN29084.1"/>
    <property type="molecule type" value="Genomic_DNA"/>
</dbReference>
<reference evidence="1" key="1">
    <citation type="submission" date="2019-08" db="EMBL/GenBank/DDBJ databases">
        <authorList>
            <person name="Kucharzyk K."/>
            <person name="Murdoch R.W."/>
            <person name="Higgins S."/>
            <person name="Loffler F."/>
        </authorList>
    </citation>
    <scope>NUCLEOTIDE SEQUENCE</scope>
</reference>
<protein>
    <submittedName>
        <fullName evidence="1">Uncharacterized protein</fullName>
    </submittedName>
</protein>
<evidence type="ECO:0000313" key="1">
    <source>
        <dbReference type="EMBL" id="MPN29084.1"/>
    </source>
</evidence>
<dbReference type="AlphaFoldDB" id="A0A645GYH6"/>
<accession>A0A645GYH6</accession>
<gene>
    <name evidence="1" type="ORF">SDC9_176533</name>
</gene>
<proteinExistence type="predicted"/>
<comment type="caution">
    <text evidence="1">The sequence shown here is derived from an EMBL/GenBank/DDBJ whole genome shotgun (WGS) entry which is preliminary data.</text>
</comment>
<organism evidence="1">
    <name type="scientific">bioreactor metagenome</name>
    <dbReference type="NCBI Taxonomy" id="1076179"/>
    <lineage>
        <taxon>unclassified sequences</taxon>
        <taxon>metagenomes</taxon>
        <taxon>ecological metagenomes</taxon>
    </lineage>
</organism>
<sequence>MAAHPGGQAARRVCAATVRDGIPDLFHVFPFVEVERRRAPAALWLRRLFFQRQQPFIPVNLADTAFAKAFRVRFSIAHGAGCAFVLRVADEPGQAEIQHVVAGDDQQVIIQAQPVDRVLDIDDRAKTGLVGACPVIHHCDGQFARLGPFIKMMGEFVVGDHDIFAHFTGCMDIIQQPVQDGLFANFQQGLGIVLCQRVEPGGVPGGQNQALHMSFLRLPVHQLTRSSIL</sequence>
<name>A0A645GYH6_9ZZZZ</name>